<proteinExistence type="predicted"/>
<dbReference type="STRING" id="1424294.Gferi_12095"/>
<reference evidence="2 3" key="1">
    <citation type="submission" date="2016-09" db="EMBL/GenBank/DDBJ databases">
        <title>Genomic analysis reveals versatility of anaerobic energy metabolism of Geosporobacter ferrireducens IRF9 of phylum Firmicutes.</title>
        <authorList>
            <person name="Kim S.-J."/>
        </authorList>
    </citation>
    <scope>NUCLEOTIDE SEQUENCE [LARGE SCALE GENOMIC DNA]</scope>
    <source>
        <strain evidence="2 3">IRF9</strain>
    </source>
</reference>
<accession>A0A1D8GH98</accession>
<dbReference type="Proteomes" id="UP000095743">
    <property type="component" value="Chromosome"/>
</dbReference>
<dbReference type="EMBL" id="CP017269">
    <property type="protein sequence ID" value="AOT70271.1"/>
    <property type="molecule type" value="Genomic_DNA"/>
</dbReference>
<dbReference type="RefSeq" id="WP_069976836.1">
    <property type="nucleotide sequence ID" value="NZ_CP017269.1"/>
</dbReference>
<name>A0A1D8GH98_9FIRM</name>
<dbReference type="OrthoDB" id="1705475at2"/>
<gene>
    <name evidence="2" type="ORF">Gferi_12095</name>
</gene>
<evidence type="ECO:0000313" key="3">
    <source>
        <dbReference type="Proteomes" id="UP000095743"/>
    </source>
</evidence>
<evidence type="ECO:0000313" key="2">
    <source>
        <dbReference type="EMBL" id="AOT70271.1"/>
    </source>
</evidence>
<feature type="region of interest" description="Disordered" evidence="1">
    <location>
        <begin position="315"/>
        <end position="341"/>
    </location>
</feature>
<dbReference type="AlphaFoldDB" id="A0A1D8GH98"/>
<sequence length="525" mass="60288">MDYKRYRRYFIILDREDSGFDNKPGKSPKGYTKIEIKNGKGVLSHFVQNLKYDEKAPYIYRGYLVGIAGNHPIYADTGSIVIDQQGKGELTWRFDPENVDGKGNSIDAFKIIAIVGEKLGTSSETVTAPLVGYVDKKKAPWKNAFIEIASSQKQEVREVDSEPVKEEFQAAVQEESILPEKSEETMEKAAVLEADTAEIPEVEESKALREEMILEEVEAAKIEVNLQEPEKTEESEEKNMIEDEIPVEILAAKENAALKGEVVEESVDKVEAVNIEKENIRVLEDKTPTESIFEKPIEEMKDRSVDVEEMKTIEEGEEAAKDQIPEEDPKGETPPIPPRQKGIFNQYQNLESEQMKYYRGKSSQQYNQQNFKMAVNYVKNVLKHYEKAEPFENNLEGYQWWKIESSPQTMQRGFPPFYGYISNMYTYYPYMNYMTGYPDLIYKYQHYIFGLKADENDEPTYFVYGVPGKFALSEQPYEGMTGFVYWHSMQDKEPNLGDYGYWILHIDAKTGSVAMPLKATPPPGY</sequence>
<organism evidence="2 3">
    <name type="scientific">Geosporobacter ferrireducens</name>
    <dbReference type="NCBI Taxonomy" id="1424294"/>
    <lineage>
        <taxon>Bacteria</taxon>
        <taxon>Bacillati</taxon>
        <taxon>Bacillota</taxon>
        <taxon>Clostridia</taxon>
        <taxon>Peptostreptococcales</taxon>
        <taxon>Thermotaleaceae</taxon>
        <taxon>Geosporobacter</taxon>
    </lineage>
</organism>
<evidence type="ECO:0000256" key="1">
    <source>
        <dbReference type="SAM" id="MobiDB-lite"/>
    </source>
</evidence>
<feature type="compositionally biased region" description="Basic and acidic residues" evidence="1">
    <location>
        <begin position="315"/>
        <end position="331"/>
    </location>
</feature>
<protein>
    <submittedName>
        <fullName evidence="2">Uncharacterized protein</fullName>
    </submittedName>
</protein>
<dbReference type="KEGG" id="gfe:Gferi_12095"/>
<keyword evidence="3" id="KW-1185">Reference proteome</keyword>